<dbReference type="PANTHER" id="PTHR34472:SF1">
    <property type="entry name" value="SULFUR CARRIER PROTEIN THIS"/>
    <property type="match status" value="1"/>
</dbReference>
<dbReference type="CDD" id="cd00565">
    <property type="entry name" value="Ubl_ThiS"/>
    <property type="match status" value="1"/>
</dbReference>
<dbReference type="InterPro" id="IPR003749">
    <property type="entry name" value="ThiS/MoaD-like"/>
</dbReference>
<evidence type="ECO:0000313" key="1">
    <source>
        <dbReference type="EMBL" id="MBO8481912.1"/>
    </source>
</evidence>
<protein>
    <submittedName>
        <fullName evidence="1">Sulfur carrier protein ThiS</fullName>
    </submittedName>
</protein>
<gene>
    <name evidence="1" type="primary">thiS</name>
    <name evidence="1" type="ORF">IAC87_05135</name>
</gene>
<reference evidence="1" key="2">
    <citation type="journal article" date="2021" name="PeerJ">
        <title>Extensive microbial diversity within the chicken gut microbiome revealed by metagenomics and culture.</title>
        <authorList>
            <person name="Gilroy R."/>
            <person name="Ravi A."/>
            <person name="Getino M."/>
            <person name="Pursley I."/>
            <person name="Horton D.L."/>
            <person name="Alikhan N.F."/>
            <person name="Baker D."/>
            <person name="Gharbi K."/>
            <person name="Hall N."/>
            <person name="Watson M."/>
            <person name="Adriaenssens E.M."/>
            <person name="Foster-Nyarko E."/>
            <person name="Jarju S."/>
            <person name="Secka A."/>
            <person name="Antonio M."/>
            <person name="Oren A."/>
            <person name="Chaudhuri R.R."/>
            <person name="La Ragione R."/>
            <person name="Hildebrand F."/>
            <person name="Pallen M.J."/>
        </authorList>
    </citation>
    <scope>NUCLEOTIDE SEQUENCE</scope>
    <source>
        <strain evidence="1">B3-2255</strain>
    </source>
</reference>
<dbReference type="AlphaFoldDB" id="A0A9D9IZ69"/>
<proteinExistence type="predicted"/>
<sequence>MNIEINGKSMATEAHTLARLAEELGIPAGGTAIAVNGRMVPRTEWDGKTLKEGDKILIIRAACGG</sequence>
<organism evidence="1 2">
    <name type="scientific">Candidatus Merdivivens faecigallinarum</name>
    <dbReference type="NCBI Taxonomy" id="2840871"/>
    <lineage>
        <taxon>Bacteria</taxon>
        <taxon>Pseudomonadati</taxon>
        <taxon>Bacteroidota</taxon>
        <taxon>Bacteroidia</taxon>
        <taxon>Bacteroidales</taxon>
        <taxon>Muribaculaceae</taxon>
        <taxon>Muribaculaceae incertae sedis</taxon>
        <taxon>Candidatus Merdivivens</taxon>
    </lineage>
</organism>
<dbReference type="EMBL" id="JADILY010000105">
    <property type="protein sequence ID" value="MBO8481912.1"/>
    <property type="molecule type" value="Genomic_DNA"/>
</dbReference>
<dbReference type="SUPFAM" id="SSF54285">
    <property type="entry name" value="MoaD/ThiS"/>
    <property type="match status" value="1"/>
</dbReference>
<dbReference type="Pfam" id="PF02597">
    <property type="entry name" value="ThiS"/>
    <property type="match status" value="1"/>
</dbReference>
<dbReference type="InterPro" id="IPR010035">
    <property type="entry name" value="Thi_S"/>
</dbReference>
<name>A0A9D9IZ69_9BACT</name>
<dbReference type="NCBIfam" id="TIGR01683">
    <property type="entry name" value="thiS"/>
    <property type="match status" value="1"/>
</dbReference>
<dbReference type="InterPro" id="IPR016155">
    <property type="entry name" value="Mopterin_synth/thiamin_S_b"/>
</dbReference>
<reference evidence="1" key="1">
    <citation type="submission" date="2020-10" db="EMBL/GenBank/DDBJ databases">
        <authorList>
            <person name="Gilroy R."/>
        </authorList>
    </citation>
    <scope>NUCLEOTIDE SEQUENCE</scope>
    <source>
        <strain evidence="1">B3-2255</strain>
    </source>
</reference>
<dbReference type="PANTHER" id="PTHR34472">
    <property type="entry name" value="SULFUR CARRIER PROTEIN THIS"/>
    <property type="match status" value="1"/>
</dbReference>
<comment type="caution">
    <text evidence="1">The sequence shown here is derived from an EMBL/GenBank/DDBJ whole genome shotgun (WGS) entry which is preliminary data.</text>
</comment>
<dbReference type="Gene3D" id="3.10.20.30">
    <property type="match status" value="1"/>
</dbReference>
<accession>A0A9D9IZ69</accession>
<dbReference type="Proteomes" id="UP000823772">
    <property type="component" value="Unassembled WGS sequence"/>
</dbReference>
<dbReference type="InterPro" id="IPR012675">
    <property type="entry name" value="Beta-grasp_dom_sf"/>
</dbReference>
<evidence type="ECO:0000313" key="2">
    <source>
        <dbReference type="Proteomes" id="UP000823772"/>
    </source>
</evidence>